<feature type="transmembrane region" description="Helical" evidence="1">
    <location>
        <begin position="28"/>
        <end position="51"/>
    </location>
</feature>
<accession>A0A2P4NVT5</accession>
<evidence type="ECO:0000313" key="3">
    <source>
        <dbReference type="Proteomes" id="UP000018888"/>
    </source>
</evidence>
<dbReference type="AlphaFoldDB" id="A0A2P4NVT5"/>
<sequence length="56" mass="6620">MDNTWSGFFIPCIKNGIIKNLIPSLVDVLAFFFLNIYSVIRYTFSFNFIYIKFGRN</sequence>
<comment type="caution">
    <text evidence="2">The sequence shown here is derived from an EMBL/GenBank/DDBJ whole genome shotgun (WGS) entry which is preliminary data.</text>
</comment>
<protein>
    <submittedName>
        <fullName evidence="2">Uncharacterized protein</fullName>
    </submittedName>
</protein>
<keyword evidence="1" id="KW-0472">Membrane</keyword>
<evidence type="ECO:0000313" key="2">
    <source>
        <dbReference type="EMBL" id="POG57262.1"/>
    </source>
</evidence>
<keyword evidence="1" id="KW-1133">Transmembrane helix</keyword>
<keyword evidence="3" id="KW-1185">Reference proteome</keyword>
<keyword evidence="1" id="KW-0812">Transmembrane</keyword>
<organism evidence="2 3">
    <name type="scientific">Rhizophagus irregularis (strain DAOM 181602 / DAOM 197198 / MUCL 43194)</name>
    <name type="common">Arbuscular mycorrhizal fungus</name>
    <name type="synonym">Glomus intraradices</name>
    <dbReference type="NCBI Taxonomy" id="747089"/>
    <lineage>
        <taxon>Eukaryota</taxon>
        <taxon>Fungi</taxon>
        <taxon>Fungi incertae sedis</taxon>
        <taxon>Mucoromycota</taxon>
        <taxon>Glomeromycotina</taxon>
        <taxon>Glomeromycetes</taxon>
        <taxon>Glomerales</taxon>
        <taxon>Glomeraceae</taxon>
        <taxon>Rhizophagus</taxon>
    </lineage>
</organism>
<name>A0A2P4NVT5_RHIID</name>
<gene>
    <name evidence="2" type="ORF">GLOIN_2v1739019</name>
</gene>
<dbReference type="EMBL" id="AUPC02000680">
    <property type="protein sequence ID" value="POG57262.1"/>
    <property type="molecule type" value="Genomic_DNA"/>
</dbReference>
<proteinExistence type="predicted"/>
<dbReference type="Proteomes" id="UP000018888">
    <property type="component" value="Unassembled WGS sequence"/>
</dbReference>
<reference evidence="2 3" key="1">
    <citation type="journal article" date="2013" name="Proc. Natl. Acad. Sci. U.S.A.">
        <title>Genome of an arbuscular mycorrhizal fungus provides insight into the oldest plant symbiosis.</title>
        <authorList>
            <person name="Tisserant E."/>
            <person name="Malbreil M."/>
            <person name="Kuo A."/>
            <person name="Kohler A."/>
            <person name="Symeonidi A."/>
            <person name="Balestrini R."/>
            <person name="Charron P."/>
            <person name="Duensing N."/>
            <person name="Frei Dit Frey N."/>
            <person name="Gianinazzi-Pearson V."/>
            <person name="Gilbert L.B."/>
            <person name="Handa Y."/>
            <person name="Herr J.R."/>
            <person name="Hijri M."/>
            <person name="Koul R."/>
            <person name="Kawaguchi M."/>
            <person name="Krajinski F."/>
            <person name="Lammers P.J."/>
            <person name="Masclaux F.G."/>
            <person name="Murat C."/>
            <person name="Morin E."/>
            <person name="Ndikumana S."/>
            <person name="Pagni M."/>
            <person name="Petitpierre D."/>
            <person name="Requena N."/>
            <person name="Rosikiewicz P."/>
            <person name="Riley R."/>
            <person name="Saito K."/>
            <person name="San Clemente H."/>
            <person name="Shapiro H."/>
            <person name="van Tuinen D."/>
            <person name="Becard G."/>
            <person name="Bonfante P."/>
            <person name="Paszkowski U."/>
            <person name="Shachar-Hill Y.Y."/>
            <person name="Tuskan G.A."/>
            <person name="Young P.W."/>
            <person name="Sanders I.R."/>
            <person name="Henrissat B."/>
            <person name="Rensing S.A."/>
            <person name="Grigoriev I.V."/>
            <person name="Corradi N."/>
            <person name="Roux C."/>
            <person name="Martin F."/>
        </authorList>
    </citation>
    <scope>NUCLEOTIDE SEQUENCE [LARGE SCALE GENOMIC DNA]</scope>
    <source>
        <strain evidence="2 3">DAOM 197198</strain>
    </source>
</reference>
<evidence type="ECO:0000256" key="1">
    <source>
        <dbReference type="SAM" id="Phobius"/>
    </source>
</evidence>
<reference evidence="2 3" key="2">
    <citation type="journal article" date="2018" name="New Phytol.">
        <title>High intraspecific genome diversity in the model arbuscular mycorrhizal symbiont Rhizophagus irregularis.</title>
        <authorList>
            <person name="Chen E.C.H."/>
            <person name="Morin E."/>
            <person name="Beaudet D."/>
            <person name="Noel J."/>
            <person name="Yildirir G."/>
            <person name="Ndikumana S."/>
            <person name="Charron P."/>
            <person name="St-Onge C."/>
            <person name="Giorgi J."/>
            <person name="Kruger M."/>
            <person name="Marton T."/>
            <person name="Ropars J."/>
            <person name="Grigoriev I.V."/>
            <person name="Hainaut M."/>
            <person name="Henrissat B."/>
            <person name="Roux C."/>
            <person name="Martin F."/>
            <person name="Corradi N."/>
        </authorList>
    </citation>
    <scope>NUCLEOTIDE SEQUENCE [LARGE SCALE GENOMIC DNA]</scope>
    <source>
        <strain evidence="2 3">DAOM 197198</strain>
    </source>
</reference>